<comment type="caution">
    <text evidence="1">The sequence shown here is derived from an EMBL/GenBank/DDBJ whole genome shotgun (WGS) entry which is preliminary data.</text>
</comment>
<reference evidence="1" key="1">
    <citation type="submission" date="2022-01" db="EMBL/GenBank/DDBJ databases">
        <title>Genome sequence and assembly of Parabukholderia sp. RG36.</title>
        <authorList>
            <person name="Chhetri G."/>
        </authorList>
    </citation>
    <scope>NUCLEOTIDE SEQUENCE</scope>
    <source>
        <strain evidence="1">RG36</strain>
    </source>
</reference>
<sequence length="131" mass="14754">MPSDPRSPVSPSGRLPAGVLGRDYLKFLQLSVDDEFPVEESLDDVALEDALAAIRCGSMRAVRPAMKIFFDGCQFWIASHFHRYEAARRLGARHQEFWCEIQPGPKDHAVRYASRIPGILRFRRDPSTPAG</sequence>
<protein>
    <submittedName>
        <fullName evidence="1">Uncharacterized protein</fullName>
    </submittedName>
</protein>
<name>A0A9X1UKY8_9BURK</name>
<dbReference type="RefSeq" id="WP_238466515.1">
    <property type="nucleotide sequence ID" value="NZ_JAKLJA010000025.1"/>
</dbReference>
<proteinExistence type="predicted"/>
<dbReference type="EMBL" id="JAKLJA010000025">
    <property type="protein sequence ID" value="MCG5076601.1"/>
    <property type="molecule type" value="Genomic_DNA"/>
</dbReference>
<evidence type="ECO:0000313" key="1">
    <source>
        <dbReference type="EMBL" id="MCG5076601.1"/>
    </source>
</evidence>
<organism evidence="1 2">
    <name type="scientific">Paraburkholderia tagetis</name>
    <dbReference type="NCBI Taxonomy" id="2913261"/>
    <lineage>
        <taxon>Bacteria</taxon>
        <taxon>Pseudomonadati</taxon>
        <taxon>Pseudomonadota</taxon>
        <taxon>Betaproteobacteria</taxon>
        <taxon>Burkholderiales</taxon>
        <taxon>Burkholderiaceae</taxon>
        <taxon>Paraburkholderia</taxon>
    </lineage>
</organism>
<dbReference type="Proteomes" id="UP001139308">
    <property type="component" value="Unassembled WGS sequence"/>
</dbReference>
<gene>
    <name evidence="1" type="ORF">L5014_25115</name>
</gene>
<dbReference type="AlphaFoldDB" id="A0A9X1UKY8"/>
<accession>A0A9X1UKY8</accession>
<keyword evidence="2" id="KW-1185">Reference proteome</keyword>
<evidence type="ECO:0000313" key="2">
    <source>
        <dbReference type="Proteomes" id="UP001139308"/>
    </source>
</evidence>